<keyword evidence="3" id="KW-0472">Membrane</keyword>
<evidence type="ECO:0000259" key="5">
    <source>
        <dbReference type="Pfam" id="PF25917"/>
    </source>
</evidence>
<comment type="similarity">
    <text evidence="1">Belongs to the membrane fusion protein (MFP) (TC 8.A.1) family.</text>
</comment>
<dbReference type="GO" id="GO:0055085">
    <property type="term" value="P:transmembrane transport"/>
    <property type="evidence" value="ECO:0007669"/>
    <property type="project" value="InterPro"/>
</dbReference>
<dbReference type="Pfam" id="PF25954">
    <property type="entry name" value="Beta-barrel_RND_2"/>
    <property type="match status" value="1"/>
</dbReference>
<dbReference type="InterPro" id="IPR058624">
    <property type="entry name" value="MdtA-like_HH"/>
</dbReference>
<dbReference type="Gene3D" id="2.40.50.100">
    <property type="match status" value="1"/>
</dbReference>
<dbReference type="InterPro" id="IPR058792">
    <property type="entry name" value="Beta-barrel_RND_2"/>
</dbReference>
<feature type="domain" description="Multidrug resistance protein MdtA-like barrel-sandwich hybrid" evidence="5">
    <location>
        <begin position="124"/>
        <end position="312"/>
    </location>
</feature>
<dbReference type="PANTHER" id="PTHR30386:SF24">
    <property type="entry name" value="MULTIDRUG RESISTANCE EFFLUX PUMP"/>
    <property type="match status" value="1"/>
</dbReference>
<sequence length="422" mass="44803">MASRRRSPRALVRGADAAASALRRTLAAGLAVLLTGLGIALEVNCTVRYSTNHHPLPQAGRDRARKVDKPAVTTRKHAMAANKIVRTVVLGALAVGAVAFGLHWWQTGRWLESTDNAYVRADIAVITPRVAGEIVEVAVRENQLVKKGEVLVRIDPRDYQARLANAQAQVAQAEAALLANSRQQEMQVAMIDEARASLNAAEADRVRVRKDYERASSLVKDGVATQARLDTASAGYQSAQATVTRGSAALKAARTQVGTLEAERARLEAQLQAAKAAEQLSALDLEATVLRAPGDGLVGNLAAKLGERVSPGLRLLSLVAAGPVWVEANFKETQLTHVVVGQPVLVHVDAFPDTEIQGRVESVAPASGAEFALLPADNATGNFTKIVQRVPVKVTLEVPAALADKLRSGMSVEAEINTKPQG</sequence>
<evidence type="ECO:0000259" key="6">
    <source>
        <dbReference type="Pfam" id="PF25954"/>
    </source>
</evidence>
<feature type="coiled-coil region" evidence="2">
    <location>
        <begin position="163"/>
        <end position="211"/>
    </location>
</feature>
<dbReference type="SUPFAM" id="SSF111369">
    <property type="entry name" value="HlyD-like secretion proteins"/>
    <property type="match status" value="2"/>
</dbReference>
<evidence type="ECO:0000313" key="7">
    <source>
        <dbReference type="EMBL" id="ROH86460.1"/>
    </source>
</evidence>
<keyword evidence="2" id="KW-0175">Coiled coil</keyword>
<dbReference type="AlphaFoldDB" id="A0A3N0V127"/>
<organism evidence="7 8">
    <name type="scientific">Stagnimonas aquatica</name>
    <dbReference type="NCBI Taxonomy" id="2689987"/>
    <lineage>
        <taxon>Bacteria</taxon>
        <taxon>Pseudomonadati</taxon>
        <taxon>Pseudomonadota</taxon>
        <taxon>Gammaproteobacteria</taxon>
        <taxon>Nevskiales</taxon>
        <taxon>Nevskiaceae</taxon>
        <taxon>Stagnimonas</taxon>
    </lineage>
</organism>
<evidence type="ECO:0000256" key="1">
    <source>
        <dbReference type="ARBA" id="ARBA00009477"/>
    </source>
</evidence>
<protein>
    <submittedName>
        <fullName evidence="7">HlyD family secretion protein</fullName>
    </submittedName>
</protein>
<dbReference type="EMBL" id="RJVO01000009">
    <property type="protein sequence ID" value="ROH86460.1"/>
    <property type="molecule type" value="Genomic_DNA"/>
</dbReference>
<gene>
    <name evidence="7" type="ORF">ED208_15600</name>
</gene>
<dbReference type="InterPro" id="IPR050739">
    <property type="entry name" value="MFP"/>
</dbReference>
<keyword evidence="8" id="KW-1185">Reference proteome</keyword>
<dbReference type="Gene3D" id="2.40.30.170">
    <property type="match status" value="1"/>
</dbReference>
<feature type="domain" description="CusB-like beta-barrel" evidence="6">
    <location>
        <begin position="323"/>
        <end position="366"/>
    </location>
</feature>
<comment type="caution">
    <text evidence="7">The sequence shown here is derived from an EMBL/GenBank/DDBJ whole genome shotgun (WGS) entry which is preliminary data.</text>
</comment>
<dbReference type="Pfam" id="PF25876">
    <property type="entry name" value="HH_MFP_RND"/>
    <property type="match status" value="1"/>
</dbReference>
<accession>A0A3N0V127</accession>
<keyword evidence="3" id="KW-1133">Transmembrane helix</keyword>
<evidence type="ECO:0000313" key="8">
    <source>
        <dbReference type="Proteomes" id="UP000282106"/>
    </source>
</evidence>
<proteinExistence type="inferred from homology"/>
<dbReference type="Proteomes" id="UP000282106">
    <property type="component" value="Unassembled WGS sequence"/>
</dbReference>
<dbReference type="PANTHER" id="PTHR30386">
    <property type="entry name" value="MEMBRANE FUSION SUBUNIT OF EMRAB-TOLC MULTIDRUG EFFLUX PUMP"/>
    <property type="match status" value="1"/>
</dbReference>
<dbReference type="Pfam" id="PF25917">
    <property type="entry name" value="BSH_RND"/>
    <property type="match status" value="1"/>
</dbReference>
<reference evidence="7 8" key="1">
    <citation type="submission" date="2018-10" db="EMBL/GenBank/DDBJ databases">
        <authorList>
            <person name="Chen W.-M."/>
        </authorList>
    </citation>
    <scope>NUCLEOTIDE SEQUENCE [LARGE SCALE GENOMIC DNA]</scope>
    <source>
        <strain evidence="7 8">THS-13</strain>
    </source>
</reference>
<dbReference type="PRINTS" id="PR01490">
    <property type="entry name" value="RTXTOXIND"/>
</dbReference>
<feature type="coiled-coil region" evidence="2">
    <location>
        <begin position="250"/>
        <end position="280"/>
    </location>
</feature>
<dbReference type="InterPro" id="IPR058625">
    <property type="entry name" value="MdtA-like_BSH"/>
</dbReference>
<evidence type="ECO:0000256" key="2">
    <source>
        <dbReference type="SAM" id="Coils"/>
    </source>
</evidence>
<feature type="transmembrane region" description="Helical" evidence="3">
    <location>
        <begin position="84"/>
        <end position="105"/>
    </location>
</feature>
<feature type="domain" description="Multidrug resistance protein MdtA-like alpha-helical hairpin" evidence="4">
    <location>
        <begin position="192"/>
        <end position="256"/>
    </location>
</feature>
<evidence type="ECO:0000259" key="4">
    <source>
        <dbReference type="Pfam" id="PF25876"/>
    </source>
</evidence>
<keyword evidence="3" id="KW-0812">Transmembrane</keyword>
<evidence type="ECO:0000256" key="3">
    <source>
        <dbReference type="SAM" id="Phobius"/>
    </source>
</evidence>
<name>A0A3N0V127_9GAMM</name>
<dbReference type="Gene3D" id="1.10.287.470">
    <property type="entry name" value="Helix hairpin bin"/>
    <property type="match status" value="2"/>
</dbReference>
<dbReference type="InParanoid" id="A0A3N0V127"/>